<feature type="domain" description="AAA+ ATPase" evidence="2">
    <location>
        <begin position="1328"/>
        <end position="1557"/>
    </location>
</feature>
<organism evidence="3 4">
    <name type="scientific">Cladophialophora carrionii</name>
    <dbReference type="NCBI Taxonomy" id="86049"/>
    <lineage>
        <taxon>Eukaryota</taxon>
        <taxon>Fungi</taxon>
        <taxon>Dikarya</taxon>
        <taxon>Ascomycota</taxon>
        <taxon>Pezizomycotina</taxon>
        <taxon>Eurotiomycetes</taxon>
        <taxon>Chaetothyriomycetidae</taxon>
        <taxon>Chaetothyriales</taxon>
        <taxon>Herpotrichiellaceae</taxon>
        <taxon>Cladophialophora</taxon>
    </lineage>
</organism>
<keyword evidence="1" id="KW-0378">Hydrolase</keyword>
<dbReference type="SMART" id="SM00382">
    <property type="entry name" value="AAA"/>
    <property type="match status" value="1"/>
</dbReference>
<evidence type="ECO:0000313" key="3">
    <source>
        <dbReference type="EMBL" id="OCT53414.1"/>
    </source>
</evidence>
<comment type="caution">
    <text evidence="3">The sequence shown here is derived from an EMBL/GenBank/DDBJ whole genome shotgun (WGS) entry which is preliminary data.</text>
</comment>
<evidence type="ECO:0000259" key="2">
    <source>
        <dbReference type="SMART" id="SM00382"/>
    </source>
</evidence>
<dbReference type="AlphaFoldDB" id="A0A1C1CXZ4"/>
<dbReference type="InterPro" id="IPR003593">
    <property type="entry name" value="AAA+_ATPase"/>
</dbReference>
<keyword evidence="3" id="KW-0548">Nucleotidyltransferase</keyword>
<dbReference type="InterPro" id="IPR041679">
    <property type="entry name" value="DNA2/NAM7-like_C"/>
</dbReference>
<dbReference type="InterPro" id="IPR041677">
    <property type="entry name" value="DNA2/NAM7_AAA_11"/>
</dbReference>
<dbReference type="GO" id="GO:0003723">
    <property type="term" value="F:RNA binding"/>
    <property type="evidence" value="ECO:0007669"/>
    <property type="project" value="UniProtKB-KW"/>
</dbReference>
<dbReference type="eggNOG" id="KOG1802">
    <property type="taxonomic scope" value="Eukaryota"/>
</dbReference>
<dbReference type="InterPro" id="IPR057596">
    <property type="entry name" value="RDRP_core"/>
</dbReference>
<proteinExistence type="predicted"/>
<sequence length="1770" mass="198233">MSKTTWTSRGQTMERIKYTLQETISITDSAWRYNIPNLPSPETCHQAGRIKAVTLICSSSDQGIYLRWSPTPKNRATREHRLEDLIQVSISDFRPVYDTRDPSLPANPKQTVDYLARFLTAGIIINDIRYSFFGHSNSQLKSRSCYLLAGTKEEVGKEVEALGDFKKIQTVAKKAKRIGLLFSTTDVVQDVPASRCQDIDDVERDGFIFTDGCGLISKDFVRLLASKRPIIFRDRRYHPSVLQIRYQGYKGVVTLEPRMEKGLWLKLRKSMKKFSGTTDMSFAVVEYSKVKHFPSPTAISKWPQPYTYGYLNDEIVLLLHSLGVEAAVFIEKLRQYYDVLEQSRTDPRCAFRLLSSLGQASQAEKLLVEGMEQAESGIRKLLAQEYDKMVNKREEQKTRILIPRSRLLFGVCDPYGVLKPDECFVRVTLEQSGAPMTVTGANVLISRNPCLHPGDLRKLKAVENPKLNHLVDCVVFSTQGKRPTADLMSGGDLDGDTFFVCWDPDLIPETLSEAAEYPGTKEAIRFSPITRDDLITYFAGYNNMSLGRVKKLYLGWARASGPHSTQCQELNRLFSQCVDGNRIKIPDRLLDPPEASPATGPFILDTLHELALEHCQSVKAAVAPTTVARQRVSDIEVLGSADRKMMEFILTSPTPFSDFELAQLTLAWCRKNRVPFEEFWTFFDSTKLAADEQAWILSELPPSAEYASFMKNGLLQSNILTSEDLRAFRLDYQSLHWKCVFDSVSDPLRKLMAVVGQTFHQFAKKLLILRLSERLSIAIYFPRPIEKEEDNVVHDTVRLFAFPHSHKDKTGHRRAVPTKKNYRFYYDETVMQLYETHRSNSFVFFTKSANDDSAYRNVEGAGNKARARQKTIEDGINCDWRVSIALGKFSSQLATHIGRTNREPVTDAELYVISNRDIRALRALDLWLESIDTLNVLSNFPDEQPTDSLPRLTDVDWNQHSNFVDRVVRGKEFAIVLEATIPQLLGLLQFCWMYDVVDIVSEVYRRLLGSIAEGDQDKRCSPDHVSQLIEFLYYKPSMAVYLARLCPWSSLPTPYIAILQREVFTILRALILSGNRMGELVLGHISAILREDICLGLATARSLLETASMAITNPDLLLTLLMESRDALAHTIKDHDSHTVAYFLRNMFGIGLDHCAEANENNLVKSGSWLLVPVKGSSGKVSMLSSQRRIDAPRLSRLAVGDHVRFVAKKEPPNSRATQPTTLDVLVEAASDNEVKFECLCQPPISVDKTAFEMKCCVPFVGAKAMAEALVALLPTEDTSCGIAQILLNPMIGRTGMAKTRPGIHEQTVELVEGLNESQSRAVVVSTSSPLTCLWGPPGTGKTTTIIALLRRLLKSSQPGRILVTAPTHNAVDNVLRQYVKKALKADSTLAQPLRVSTEVRVSLCTLTNLTSFLQLMKVANDLKEYTCDAMFGKDLNQHPAVRRKAVARISESKLVFTTCVGAALGLLRNQSFETVIIDEASQQTEPASLIPLVKGCQRSILVGDHVQLRATVSPHAALVDFDVSLMERLWLGAANTADGAIATAMLDTQYRMHPSLCQFPSAEFYDGRLLTASGCDSIQPPPSCFPWPQSPPGIRGEPNRSRRAVFIQCHHPEDYGKKSKVNQTQAKICKETLQLLTTTPAVTQATEAKKQPEPQIPSIAILTPYSRQADLLKRLCGGFSVSSIDGFQGQEADLVIFVTVRCNLQGEIGFLKDMRRLNVALTRAKAGLIIIGDQTTLTMKKEQEEACKVWDRLIRSCTRVDLPTVVPRR</sequence>
<keyword evidence="1" id="KW-0067">ATP-binding</keyword>
<keyword evidence="4" id="KW-1185">Reference proteome</keyword>
<dbReference type="Pfam" id="PF13087">
    <property type="entry name" value="AAA_12"/>
    <property type="match status" value="1"/>
</dbReference>
<dbReference type="EMBL" id="LGRB01000008">
    <property type="protein sequence ID" value="OCT53414.1"/>
    <property type="molecule type" value="Genomic_DNA"/>
</dbReference>
<dbReference type="Gene3D" id="3.40.50.300">
    <property type="entry name" value="P-loop containing nucleotide triphosphate hydrolases"/>
    <property type="match status" value="2"/>
</dbReference>
<dbReference type="SUPFAM" id="SSF52540">
    <property type="entry name" value="P-loop containing nucleoside triphosphate hydrolases"/>
    <property type="match status" value="1"/>
</dbReference>
<dbReference type="GO" id="GO:0031380">
    <property type="term" value="C:nuclear RNA-directed RNA polymerase complex"/>
    <property type="evidence" value="ECO:0007669"/>
    <property type="project" value="TreeGrafter"/>
</dbReference>
<keyword evidence="1" id="KW-0547">Nucleotide-binding</keyword>
<dbReference type="eggNOG" id="KOG0988">
    <property type="taxonomic scope" value="Eukaryota"/>
</dbReference>
<dbReference type="STRING" id="86049.A0A1C1CXZ4"/>
<dbReference type="Pfam" id="PF05183">
    <property type="entry name" value="RdRP"/>
    <property type="match status" value="1"/>
</dbReference>
<protein>
    <submittedName>
        <fullName evidence="3">RNA-directed RNA polymerase</fullName>
    </submittedName>
</protein>
<dbReference type="GO" id="GO:0030422">
    <property type="term" value="P:siRNA processing"/>
    <property type="evidence" value="ECO:0007669"/>
    <property type="project" value="TreeGrafter"/>
</dbReference>
<dbReference type="VEuPathDB" id="FungiDB:G647_00380"/>
<dbReference type="GO" id="GO:0004386">
    <property type="term" value="F:helicase activity"/>
    <property type="evidence" value="ECO:0007669"/>
    <property type="project" value="InterPro"/>
</dbReference>
<name>A0A1C1CXZ4_9EURO</name>
<dbReference type="CDD" id="cd18808">
    <property type="entry name" value="SF1_C_Upf1"/>
    <property type="match status" value="1"/>
</dbReference>
<keyword evidence="3" id="KW-0696">RNA-directed RNA polymerase</keyword>
<dbReference type="InterPro" id="IPR027417">
    <property type="entry name" value="P-loop_NTPase"/>
</dbReference>
<keyword evidence="1" id="KW-0347">Helicase</keyword>
<dbReference type="PANTHER" id="PTHR23079:SF55">
    <property type="entry name" value="RNA-DIRECTED RNA POLYMERASE"/>
    <property type="match status" value="1"/>
</dbReference>
<evidence type="ECO:0000313" key="4">
    <source>
        <dbReference type="Proteomes" id="UP000094526"/>
    </source>
</evidence>
<reference evidence="4" key="1">
    <citation type="submission" date="2015-07" db="EMBL/GenBank/DDBJ databases">
        <authorList>
            <person name="Teixeira M.M."/>
            <person name="Souza R.C."/>
            <person name="Almeida L.G."/>
            <person name="Vicente V.A."/>
            <person name="de Hoog S."/>
            <person name="Bocca A.L."/>
            <person name="de Almeida S.R."/>
            <person name="Vasconcelos A.T."/>
            <person name="Felipe M.S."/>
        </authorList>
    </citation>
    <scope>NUCLEOTIDE SEQUENCE [LARGE SCALE GENOMIC DNA]</scope>
    <source>
        <strain evidence="4">KSF</strain>
    </source>
</reference>
<dbReference type="InterPro" id="IPR047187">
    <property type="entry name" value="SF1_C_Upf1"/>
</dbReference>
<gene>
    <name evidence="3" type="ORF">CLCR_09428</name>
</gene>
<keyword evidence="3" id="KW-0808">Transferase</keyword>
<dbReference type="PANTHER" id="PTHR23079">
    <property type="entry name" value="RNA-DEPENDENT RNA POLYMERASE"/>
    <property type="match status" value="1"/>
</dbReference>
<dbReference type="Proteomes" id="UP000094526">
    <property type="component" value="Unassembled WGS sequence"/>
</dbReference>
<dbReference type="OrthoDB" id="6513042at2759"/>
<evidence type="ECO:0000256" key="1">
    <source>
        <dbReference type="ARBA" id="ARBA00022806"/>
    </source>
</evidence>
<dbReference type="GO" id="GO:0003968">
    <property type="term" value="F:RNA-directed RNA polymerase activity"/>
    <property type="evidence" value="ECO:0007669"/>
    <property type="project" value="UniProtKB-KW"/>
</dbReference>
<dbReference type="Pfam" id="PF13086">
    <property type="entry name" value="AAA_11"/>
    <property type="match status" value="2"/>
</dbReference>
<dbReference type="InterPro" id="IPR007855">
    <property type="entry name" value="RDRP"/>
</dbReference>
<dbReference type="VEuPathDB" id="FungiDB:CLCR_09428"/>
<accession>A0A1C1CXZ4</accession>